<feature type="binding site" evidence="1">
    <location>
        <position position="173"/>
    </location>
    <ligand>
        <name>Zn(2+)</name>
        <dbReference type="ChEBI" id="CHEBI:29105"/>
    </ligand>
</feature>
<feature type="binding site" evidence="1">
    <location>
        <position position="350"/>
    </location>
    <ligand>
        <name>Zn(2+)</name>
        <dbReference type="ChEBI" id="CHEBI:29105"/>
    </ligand>
</feature>
<keyword evidence="1" id="KW-0479">Metal-binding</keyword>
<dbReference type="InterPro" id="IPR005019">
    <property type="entry name" value="Adenine_glyco"/>
</dbReference>
<keyword evidence="1" id="KW-0862">Zinc</keyword>
<name>A0A2G9H9R9_9LAMI</name>
<feature type="compositionally biased region" description="Polar residues" evidence="2">
    <location>
        <begin position="82"/>
        <end position="97"/>
    </location>
</feature>
<feature type="region of interest" description="Disordered" evidence="2">
    <location>
        <begin position="1"/>
        <end position="155"/>
    </location>
</feature>
<dbReference type="GO" id="GO:0046872">
    <property type="term" value="F:metal ion binding"/>
    <property type="evidence" value="ECO:0007669"/>
    <property type="project" value="UniProtKB-KW"/>
</dbReference>
<feature type="compositionally biased region" description="Low complexity" evidence="2">
    <location>
        <begin position="98"/>
        <end position="129"/>
    </location>
</feature>
<feature type="compositionally biased region" description="Basic and acidic residues" evidence="2">
    <location>
        <begin position="141"/>
        <end position="151"/>
    </location>
</feature>
<feature type="compositionally biased region" description="Basic and acidic residues" evidence="2">
    <location>
        <begin position="29"/>
        <end position="56"/>
    </location>
</feature>
<organism evidence="3 4">
    <name type="scientific">Handroanthus impetiginosus</name>
    <dbReference type="NCBI Taxonomy" id="429701"/>
    <lineage>
        <taxon>Eukaryota</taxon>
        <taxon>Viridiplantae</taxon>
        <taxon>Streptophyta</taxon>
        <taxon>Embryophyta</taxon>
        <taxon>Tracheophyta</taxon>
        <taxon>Spermatophyta</taxon>
        <taxon>Magnoliopsida</taxon>
        <taxon>eudicotyledons</taxon>
        <taxon>Gunneridae</taxon>
        <taxon>Pentapetalae</taxon>
        <taxon>asterids</taxon>
        <taxon>lamiids</taxon>
        <taxon>Lamiales</taxon>
        <taxon>Bignoniaceae</taxon>
        <taxon>Crescentiina</taxon>
        <taxon>Tabebuia alliance</taxon>
        <taxon>Handroanthus</taxon>
    </lineage>
</organism>
<dbReference type="EC" id="3.2.2.20" evidence="3"/>
<dbReference type="Proteomes" id="UP000231279">
    <property type="component" value="Unassembled WGS sequence"/>
</dbReference>
<comment type="caution">
    <text evidence="3">The sequence shown here is derived from an EMBL/GenBank/DDBJ whole genome shotgun (WGS) entry which is preliminary data.</text>
</comment>
<evidence type="ECO:0000313" key="4">
    <source>
        <dbReference type="Proteomes" id="UP000231279"/>
    </source>
</evidence>
<dbReference type="PANTHER" id="PTHR31116">
    <property type="entry name" value="OS04G0501200 PROTEIN"/>
    <property type="match status" value="1"/>
</dbReference>
<evidence type="ECO:0000313" key="3">
    <source>
        <dbReference type="EMBL" id="PIN14223.1"/>
    </source>
</evidence>
<keyword evidence="3" id="KW-0378">Hydrolase</keyword>
<feature type="binding site" evidence="1">
    <location>
        <position position="346"/>
    </location>
    <ligand>
        <name>Zn(2+)</name>
        <dbReference type="ChEBI" id="CHEBI:29105"/>
    </ligand>
</feature>
<dbReference type="PANTHER" id="PTHR31116:SF5">
    <property type="entry name" value="OS06G0649800 PROTEIN"/>
    <property type="match status" value="1"/>
</dbReference>
<dbReference type="Pfam" id="PF03352">
    <property type="entry name" value="Adenine_glyco"/>
    <property type="match status" value="1"/>
</dbReference>
<dbReference type="GO" id="GO:0008725">
    <property type="term" value="F:DNA-3-methyladenine glycosylase activity"/>
    <property type="evidence" value="ECO:0007669"/>
    <property type="project" value="UniProtKB-EC"/>
</dbReference>
<accession>A0A2G9H9R9</accession>
<dbReference type="Gene3D" id="1.10.340.30">
    <property type="entry name" value="Hypothetical protein, domain 2"/>
    <property type="match status" value="1"/>
</dbReference>
<reference evidence="4" key="1">
    <citation type="journal article" date="2018" name="Gigascience">
        <title>Genome assembly of the Pink Ipe (Handroanthus impetiginosus, Bignoniaceae), a highly valued, ecologically keystone Neotropical timber forest tree.</title>
        <authorList>
            <person name="Silva-Junior O.B."/>
            <person name="Grattapaglia D."/>
            <person name="Novaes E."/>
            <person name="Collevatti R.G."/>
        </authorList>
    </citation>
    <scope>NUCLEOTIDE SEQUENCE [LARGE SCALE GENOMIC DNA]</scope>
    <source>
        <strain evidence="4">cv. UFG-1</strain>
    </source>
</reference>
<evidence type="ECO:0000256" key="1">
    <source>
        <dbReference type="PIRSR" id="PIRSR605019-1"/>
    </source>
</evidence>
<dbReference type="GO" id="GO:0006284">
    <property type="term" value="P:base-excision repair"/>
    <property type="evidence" value="ECO:0007669"/>
    <property type="project" value="InterPro"/>
</dbReference>
<evidence type="ECO:0000256" key="2">
    <source>
        <dbReference type="SAM" id="MobiDB-lite"/>
    </source>
</evidence>
<sequence>MSGPPRVKLMNCTEPEARPVLGPAGNKARSVELRKPIVKAKSEKTQKPPDIDESKGKKSPSALQRPEMTSDKIPSPVAFRKNGNSAASIFRTRQPNLSMNASCSSDASSDSSHSRASTGRISRRSGTTTPPLKKKQQCSSKSEKVGNKEGNGENVGCESEAVAVDDAVVKKRCAWVTSNTDPSYAAFHDEEWGLPVHDDKKLFELLSFSTALAELTWLVILSKRHLFRAVFLDFDPVAVSKLNEKKIAAPGSPASSLLSEVKLRAIIENARQICKIIQEVGSFDKYIWGFVNYKPIIGNFRYPRQVPIKTSKADTISKDLVRRGFRGVGPTVVYSFMQVAGITNDHLISCFRHRDCIIAGDLTDKNEGITNKNDGKRPEDINIMELEIVSDIDDLSLSR</sequence>
<gene>
    <name evidence="3" type="ORF">CDL12_13151</name>
</gene>
<dbReference type="STRING" id="429701.A0A2G9H9R9"/>
<protein>
    <submittedName>
        <fullName evidence="3">DNA-3-methyladenine glycosylase I</fullName>
        <ecNumber evidence="3">3.2.2.20</ecNumber>
    </submittedName>
</protein>
<keyword evidence="4" id="KW-1185">Reference proteome</keyword>
<feature type="binding site" evidence="1">
    <location>
        <position position="188"/>
    </location>
    <ligand>
        <name>Zn(2+)</name>
        <dbReference type="ChEBI" id="CHEBI:29105"/>
    </ligand>
</feature>
<dbReference type="AlphaFoldDB" id="A0A2G9H9R9"/>
<dbReference type="InterPro" id="IPR011257">
    <property type="entry name" value="DNA_glycosylase"/>
</dbReference>
<dbReference type="OrthoDB" id="3941538at2759"/>
<dbReference type="EMBL" id="NKXS01002325">
    <property type="protein sequence ID" value="PIN14223.1"/>
    <property type="molecule type" value="Genomic_DNA"/>
</dbReference>
<proteinExistence type="predicted"/>
<keyword evidence="3" id="KW-0326">Glycosidase</keyword>
<dbReference type="SUPFAM" id="SSF48150">
    <property type="entry name" value="DNA-glycosylase"/>
    <property type="match status" value="1"/>
</dbReference>